<dbReference type="EMBL" id="JPKY01000019">
    <property type="protein sequence ID" value="KFH46426.1"/>
    <property type="molecule type" value="Genomic_DNA"/>
</dbReference>
<feature type="region of interest" description="Disordered" evidence="1">
    <location>
        <begin position="62"/>
        <end position="97"/>
    </location>
</feature>
<feature type="region of interest" description="Disordered" evidence="1">
    <location>
        <begin position="1"/>
        <end position="27"/>
    </location>
</feature>
<comment type="caution">
    <text evidence="2">The sequence shown here is derived from an EMBL/GenBank/DDBJ whole genome shotgun (WGS) entry which is preliminary data.</text>
</comment>
<protein>
    <submittedName>
        <fullName evidence="2">Uncharacterized protein</fullName>
    </submittedName>
</protein>
<evidence type="ECO:0000313" key="3">
    <source>
        <dbReference type="Proteomes" id="UP000029964"/>
    </source>
</evidence>
<keyword evidence="3" id="KW-1185">Reference proteome</keyword>
<dbReference type="HOGENOM" id="CLU_2346163_0_0_1"/>
<dbReference type="AlphaFoldDB" id="A0A086TAP4"/>
<evidence type="ECO:0000313" key="2">
    <source>
        <dbReference type="EMBL" id="KFH46426.1"/>
    </source>
</evidence>
<name>A0A086TAP4_HAPC1</name>
<reference evidence="3" key="1">
    <citation type="journal article" date="2014" name="Genome Announc.">
        <title>Genome sequence and annotation of Acremonium chrysogenum, producer of the beta-lactam antibiotic cephalosporin C.</title>
        <authorList>
            <person name="Terfehr D."/>
            <person name="Dahlmann T.A."/>
            <person name="Specht T."/>
            <person name="Zadra I."/>
            <person name="Kuernsteiner H."/>
            <person name="Kueck U."/>
        </authorList>
    </citation>
    <scope>NUCLEOTIDE SEQUENCE [LARGE SCALE GENOMIC DNA]</scope>
    <source>
        <strain evidence="3">ATCC 11550 / CBS 779.69 / DSM 880 / IAM 14645 / JCM 23072 / IMI 49137</strain>
    </source>
</reference>
<sequence length="97" mass="10381">MKVPESGRASAATSERAPLKNKATSEHLTRASARNAAGALTGATFVLVSLVSSQGHGHWMLGRRRLPSVSTPRPVSKAHPMETLRQVDNQSRDHQSG</sequence>
<dbReference type="Proteomes" id="UP000029964">
    <property type="component" value="Unassembled WGS sequence"/>
</dbReference>
<proteinExistence type="predicted"/>
<accession>A0A086TAP4</accession>
<organism evidence="2 3">
    <name type="scientific">Hapsidospora chrysogenum (strain ATCC 11550 / CBS 779.69 / DSM 880 / IAM 14645 / JCM 23072 / IMI 49137)</name>
    <name type="common">Acremonium chrysogenum</name>
    <dbReference type="NCBI Taxonomy" id="857340"/>
    <lineage>
        <taxon>Eukaryota</taxon>
        <taxon>Fungi</taxon>
        <taxon>Dikarya</taxon>
        <taxon>Ascomycota</taxon>
        <taxon>Pezizomycotina</taxon>
        <taxon>Sordariomycetes</taxon>
        <taxon>Hypocreomycetidae</taxon>
        <taxon>Hypocreales</taxon>
        <taxon>Bionectriaceae</taxon>
        <taxon>Hapsidospora</taxon>
    </lineage>
</organism>
<evidence type="ECO:0000256" key="1">
    <source>
        <dbReference type="SAM" id="MobiDB-lite"/>
    </source>
</evidence>
<gene>
    <name evidence="2" type="ORF">ACRE_026960</name>
</gene>